<evidence type="ECO:0000259" key="8">
    <source>
        <dbReference type="Pfam" id="PF00171"/>
    </source>
</evidence>
<dbReference type="PANTHER" id="PTHR43570">
    <property type="entry name" value="ALDEHYDE DEHYDROGENASE"/>
    <property type="match status" value="1"/>
</dbReference>
<keyword evidence="3" id="KW-0520">NAD</keyword>
<evidence type="ECO:0000256" key="1">
    <source>
        <dbReference type="ARBA" id="ARBA00009986"/>
    </source>
</evidence>
<dbReference type="OMA" id="EIDWCKQ"/>
<evidence type="ECO:0000256" key="7">
    <source>
        <dbReference type="RuleBase" id="RU003345"/>
    </source>
</evidence>
<organism evidence="9">
    <name type="scientific">Trypanosoma vivax (strain Y486)</name>
    <dbReference type="NCBI Taxonomy" id="1055687"/>
    <lineage>
        <taxon>Eukaryota</taxon>
        <taxon>Discoba</taxon>
        <taxon>Euglenozoa</taxon>
        <taxon>Kinetoplastea</taxon>
        <taxon>Metakinetoplastina</taxon>
        <taxon>Trypanosomatida</taxon>
        <taxon>Trypanosomatidae</taxon>
        <taxon>Trypanosoma</taxon>
        <taxon>Duttonella</taxon>
    </lineage>
</organism>
<evidence type="ECO:0000256" key="3">
    <source>
        <dbReference type="ARBA" id="ARBA00023027"/>
    </source>
</evidence>
<dbReference type="InterPro" id="IPR016162">
    <property type="entry name" value="Ald_DH_N"/>
</dbReference>
<feature type="domain" description="Aldehyde dehydrogenase" evidence="8">
    <location>
        <begin position="11"/>
        <end position="445"/>
    </location>
</feature>
<dbReference type="FunFam" id="3.40.605.10:FF:000004">
    <property type="entry name" value="Aldehyde dehydrogenase"/>
    <property type="match status" value="1"/>
</dbReference>
<evidence type="ECO:0000256" key="2">
    <source>
        <dbReference type="ARBA" id="ARBA00023002"/>
    </source>
</evidence>
<dbReference type="GO" id="GO:0006081">
    <property type="term" value="P:aldehyde metabolic process"/>
    <property type="evidence" value="ECO:0007669"/>
    <property type="project" value="InterPro"/>
</dbReference>
<dbReference type="CDD" id="cd07087">
    <property type="entry name" value="ALDH_F3-13-14_CALDH-like"/>
    <property type="match status" value="1"/>
</dbReference>
<evidence type="ECO:0000256" key="4">
    <source>
        <dbReference type="PIRNR" id="PIRNR036492"/>
    </source>
</evidence>
<dbReference type="InterPro" id="IPR016161">
    <property type="entry name" value="Ald_DH/histidinol_DH"/>
</dbReference>
<dbReference type="GO" id="GO:0004029">
    <property type="term" value="F:aldehyde dehydrogenase (NAD+) activity"/>
    <property type="evidence" value="ECO:0007669"/>
    <property type="project" value="TreeGrafter"/>
</dbReference>
<gene>
    <name evidence="9" type="ORF">TVY486_0602540</name>
</gene>
<dbReference type="GO" id="GO:0005737">
    <property type="term" value="C:cytoplasm"/>
    <property type="evidence" value="ECO:0007669"/>
    <property type="project" value="TreeGrafter"/>
</dbReference>
<feature type="active site" evidence="5 6">
    <location>
        <position position="218"/>
    </location>
</feature>
<dbReference type="InterPro" id="IPR016160">
    <property type="entry name" value="Ald_DH_CS_CYS"/>
</dbReference>
<dbReference type="EMBL" id="HE573022">
    <property type="protein sequence ID" value="CCC48463.1"/>
    <property type="molecule type" value="Genomic_DNA"/>
</dbReference>
<dbReference type="InterPro" id="IPR029510">
    <property type="entry name" value="Ald_DH_CS_GLU"/>
</dbReference>
<proteinExistence type="inferred from homology"/>
<dbReference type="PROSITE" id="PS00070">
    <property type="entry name" value="ALDEHYDE_DEHYDR_CYS"/>
    <property type="match status" value="1"/>
</dbReference>
<feature type="active site" evidence="5">
    <location>
        <position position="254"/>
    </location>
</feature>
<dbReference type="Gene3D" id="3.40.309.10">
    <property type="entry name" value="Aldehyde Dehydrogenase, Chain A, domain 2"/>
    <property type="match status" value="1"/>
</dbReference>
<dbReference type="FunFam" id="3.40.309.10:FF:000025">
    <property type="entry name" value="Aldehyde dehydrogenase"/>
    <property type="match status" value="1"/>
</dbReference>
<evidence type="ECO:0000256" key="5">
    <source>
        <dbReference type="PIRSR" id="PIRSR036492-1"/>
    </source>
</evidence>
<dbReference type="InterPro" id="IPR012394">
    <property type="entry name" value="Aldehyde_DH_NAD(P)"/>
</dbReference>
<name>G0TWX5_TRYVY</name>
<protein>
    <recommendedName>
        <fullName evidence="4">Aldehyde dehydrogenase</fullName>
    </recommendedName>
</protein>
<dbReference type="PROSITE" id="PS00687">
    <property type="entry name" value="ALDEHYDE_DEHYDR_GLU"/>
    <property type="match status" value="1"/>
</dbReference>
<dbReference type="PANTHER" id="PTHR43570:SF16">
    <property type="entry name" value="ALDEHYDE DEHYDROGENASE TYPE III, ISOFORM Q"/>
    <property type="match status" value="1"/>
</dbReference>
<evidence type="ECO:0000256" key="6">
    <source>
        <dbReference type="PROSITE-ProRule" id="PRU10007"/>
    </source>
</evidence>
<dbReference type="AlphaFoldDB" id="G0TWX5"/>
<dbReference type="Gene3D" id="3.40.605.10">
    <property type="entry name" value="Aldehyde Dehydrogenase, Chain A, domain 1"/>
    <property type="match status" value="1"/>
</dbReference>
<accession>G0TWX5</accession>
<keyword evidence="2 4" id="KW-0560">Oxidoreductase</keyword>
<sequence length="530" mass="58649">MAALEYTPLIEISKVVERCREKFYADVNRSLQQRKESLRAVLRLVDENTNLLCDAIRRDLRRNANDTLLMEVFPLRQEVWHLLEHLDEYASTVQPKMEGVAALDTCGIVYEPLGVVLIIGTWNYPMLLVLQPLIGALAAGNTVVLKPSELAPATASLLSELLPKYLPRGLVEVVNGAVEETTTLLKERFDHIMYTGNSRVAKIIMTAAAKHLTPVTLELGGKSPVVVDVSCNSDINVVARRIMWGKLLNAGQTCIAPDYVLVESSMQSKLIDALAEARRAMMGDTLLSMITQKNQQYLRECDYPRLINGTHFQRIVRMMEGGKITFGGEMDEASLTIAPTVLVDIQNDHLLMQEEIFGPLLPVIPFKTTADVLKMIKSKEKPLALYVFSNNKHFIGEIQSNTSSGAFVVNDVIVHAGACGLPFGGVGHSGMGAYHGWFSFETFSHRRPVMKRTFAFSSADEFRFPPHSEAKLRVAAALLKPAAEVAGSVGRRLWFVAAAARVVDVGLKYAGYLYNSRDEQAQHPLHNEGS</sequence>
<evidence type="ECO:0000313" key="9">
    <source>
        <dbReference type="EMBL" id="CCC48463.1"/>
    </source>
</evidence>
<reference evidence="9" key="1">
    <citation type="journal article" date="2012" name="Proc. Natl. Acad. Sci. U.S.A.">
        <title>Antigenic diversity is generated by distinct evolutionary mechanisms in African trypanosome species.</title>
        <authorList>
            <person name="Jackson A.P."/>
            <person name="Berry A."/>
            <person name="Aslett M."/>
            <person name="Allison H.C."/>
            <person name="Burton P."/>
            <person name="Vavrova-Anderson J."/>
            <person name="Brown R."/>
            <person name="Browne H."/>
            <person name="Corton N."/>
            <person name="Hauser H."/>
            <person name="Gamble J."/>
            <person name="Gilderthorp R."/>
            <person name="Marcello L."/>
            <person name="McQuillan J."/>
            <person name="Otto T.D."/>
            <person name="Quail M.A."/>
            <person name="Sanders M.J."/>
            <person name="van Tonder A."/>
            <person name="Ginger M.L."/>
            <person name="Field M.C."/>
            <person name="Barry J.D."/>
            <person name="Hertz-Fowler C."/>
            <person name="Berriman M."/>
        </authorList>
    </citation>
    <scope>NUCLEOTIDE SEQUENCE</scope>
    <source>
        <strain evidence="9">Y486</strain>
    </source>
</reference>
<dbReference type="InterPro" id="IPR016163">
    <property type="entry name" value="Ald_DH_C"/>
</dbReference>
<dbReference type="PIRSF" id="PIRSF036492">
    <property type="entry name" value="ALDH"/>
    <property type="match status" value="1"/>
</dbReference>
<dbReference type="Pfam" id="PF00171">
    <property type="entry name" value="Aldedh"/>
    <property type="match status" value="1"/>
</dbReference>
<dbReference type="VEuPathDB" id="TriTrypDB:TvY486_0602540"/>
<dbReference type="SUPFAM" id="SSF53720">
    <property type="entry name" value="ALDH-like"/>
    <property type="match status" value="1"/>
</dbReference>
<dbReference type="InterPro" id="IPR015590">
    <property type="entry name" value="Aldehyde_DH_dom"/>
</dbReference>
<comment type="similarity">
    <text evidence="1 4 7">Belongs to the aldehyde dehydrogenase family.</text>
</comment>